<feature type="compositionally biased region" description="Polar residues" evidence="1">
    <location>
        <begin position="869"/>
        <end position="891"/>
    </location>
</feature>
<feature type="compositionally biased region" description="Polar residues" evidence="1">
    <location>
        <begin position="582"/>
        <end position="596"/>
    </location>
</feature>
<protein>
    <submittedName>
        <fullName evidence="2">Uncharacterized protein</fullName>
    </submittedName>
</protein>
<dbReference type="Proteomes" id="UP001276659">
    <property type="component" value="Unassembled WGS sequence"/>
</dbReference>
<feature type="region of interest" description="Disordered" evidence="1">
    <location>
        <begin position="535"/>
        <end position="604"/>
    </location>
</feature>
<keyword evidence="3" id="KW-1185">Reference proteome</keyword>
<name>A0AAD9Z7J0_9LECA</name>
<feature type="region of interest" description="Disordered" evidence="1">
    <location>
        <begin position="1"/>
        <end position="28"/>
    </location>
</feature>
<evidence type="ECO:0000313" key="2">
    <source>
        <dbReference type="EMBL" id="KAK3173015.1"/>
    </source>
</evidence>
<accession>A0AAD9Z7J0</accession>
<dbReference type="EMBL" id="JASNWA010000007">
    <property type="protein sequence ID" value="KAK3173015.1"/>
    <property type="molecule type" value="Genomic_DNA"/>
</dbReference>
<proteinExistence type="predicted"/>
<evidence type="ECO:0000313" key="3">
    <source>
        <dbReference type="Proteomes" id="UP001276659"/>
    </source>
</evidence>
<feature type="compositionally biased region" description="Low complexity" evidence="1">
    <location>
        <begin position="854"/>
        <end position="867"/>
    </location>
</feature>
<feature type="compositionally biased region" description="Basic and acidic residues" evidence="1">
    <location>
        <begin position="892"/>
        <end position="906"/>
    </location>
</feature>
<dbReference type="AlphaFoldDB" id="A0AAD9Z7J0"/>
<evidence type="ECO:0000256" key="1">
    <source>
        <dbReference type="SAM" id="MobiDB-lite"/>
    </source>
</evidence>
<comment type="caution">
    <text evidence="2">The sequence shown here is derived from an EMBL/GenBank/DDBJ whole genome shotgun (WGS) entry which is preliminary data.</text>
</comment>
<gene>
    <name evidence="2" type="ORF">OEA41_006343</name>
</gene>
<feature type="region of interest" description="Disordered" evidence="1">
    <location>
        <begin position="750"/>
        <end position="932"/>
    </location>
</feature>
<organism evidence="2 3">
    <name type="scientific">Lepraria neglecta</name>
    <dbReference type="NCBI Taxonomy" id="209136"/>
    <lineage>
        <taxon>Eukaryota</taxon>
        <taxon>Fungi</taxon>
        <taxon>Dikarya</taxon>
        <taxon>Ascomycota</taxon>
        <taxon>Pezizomycotina</taxon>
        <taxon>Lecanoromycetes</taxon>
        <taxon>OSLEUM clade</taxon>
        <taxon>Lecanoromycetidae</taxon>
        <taxon>Lecanorales</taxon>
        <taxon>Lecanorineae</taxon>
        <taxon>Stereocaulaceae</taxon>
        <taxon>Lepraria</taxon>
    </lineage>
</organism>
<feature type="compositionally biased region" description="Polar residues" evidence="1">
    <location>
        <begin position="908"/>
        <end position="931"/>
    </location>
</feature>
<feature type="compositionally biased region" description="Basic and acidic residues" evidence="1">
    <location>
        <begin position="820"/>
        <end position="838"/>
    </location>
</feature>
<reference evidence="2" key="1">
    <citation type="submission" date="2022-11" db="EMBL/GenBank/DDBJ databases">
        <title>Chromosomal genome sequence assembly and mating type (MAT) locus characterization of the leprose asexual lichenized fungus Lepraria neglecta (Nyl.) Erichsen.</title>
        <authorList>
            <person name="Allen J.L."/>
            <person name="Pfeffer B."/>
        </authorList>
    </citation>
    <scope>NUCLEOTIDE SEQUENCE</scope>
    <source>
        <strain evidence="2">Allen 5258</strain>
    </source>
</reference>
<sequence length="1012" mass="112597">MPAGLITAEDLTPRKHTPSESSDSGYASIGSVPEVGPYQGCQTITEEFALHPRNIFDSKVKLKVFNKEIPQSTRYRFADLQELLARPLYDYLTKAKVHSSGISIKLKVLGENEFVAKPWILVFCGDTASKRVKKFLNKPHIKAQYKPCSTEPDRPSFEVHVCNRPPRLMATTNPIDVYGDWDETATMCGQVIEVGEPDQTRTATLGGVIKILASDASSKFYGMTAGHIITRMKDELSEVEDSEDGESLEGENGLELDFELDGYHDIQELDMVGYPSRATVQLNRHEDSWPLKGHIAVASDPNYEPDLDWALIEFDGDAAGYWPNVFPGTDHKVGGSLRELACEPMITDPDRPVVLLSGIGGPKHGTLSTSSSFLNMGLTKTFTETYTLTLSPNSVLYPGDCGSWVVDDQTYEVYGHVVASDVLGEAYVVPLHATLQDVATRLAARSASLPTEFDIHQPLEQQSEIVLFNRDFTYPGVDSSALTPQPSIPNPFTTPQGLERLRNDIDRLYLAPVSSPQYPSFNEGRHSEKYQGNIITSSHQSRPPLPTAPAEFKRSGHQRPPALTASPVASFIQRSPLMGPQNDKNLNTSSRRCPSRSTHDAFENDSKGLVSYEAYTFTKEPAEHIGRKETWGYCRRTTMLVSQGSLAEQLNKQCQRGELASKQYHAPEMKGFKQRQIDRLIDRRNARDDPRFQYQLVSVKLDQRRVQSGNIETNSMHVILKRQPRQGIAFDPSWRTGVLPILSNEIVDLTDQEEPERTHSYPISKESAHAPRGPIPASYQTSTSRGHIGHHGLCAAGNTSRVQDPGINRGPYPYPQEFLHPGHGDRINKPREKKHEPPRVINANLTRKKKSYVSSSSSSSSSSSDSDNLSEMTNITGPTMSSEGRTSSCSKSYREENRAFHNDKRRQPTSSQARPFPSLGTNSPRHNSSTVNDRRDIQHTLPANQIPLWINPPMVPALPDEPPRCQSATLPQPSLTCEQVFGPRELTNDTEAMVAYGRRAHAPAEREMAFDM</sequence>